<dbReference type="OrthoDB" id="9786919at2"/>
<keyword evidence="13" id="KW-0067">ATP-binding</keyword>
<dbReference type="Pfam" id="PF00512">
    <property type="entry name" value="HisKA"/>
    <property type="match status" value="1"/>
</dbReference>
<keyword evidence="27" id="KW-1185">Reference proteome</keyword>
<evidence type="ECO:0000256" key="15">
    <source>
        <dbReference type="ARBA" id="ARBA00022912"/>
    </source>
</evidence>
<dbReference type="PRINTS" id="PR00344">
    <property type="entry name" value="BCTRLSENSOR"/>
</dbReference>
<feature type="domain" description="Histidine kinase" evidence="24">
    <location>
        <begin position="246"/>
        <end position="449"/>
    </location>
</feature>
<evidence type="ECO:0000256" key="16">
    <source>
        <dbReference type="ARBA" id="ARBA00022989"/>
    </source>
</evidence>
<keyword evidence="11 26" id="KW-0418">Kinase</keyword>
<dbReference type="InterPro" id="IPR003661">
    <property type="entry name" value="HisK_dim/P_dom"/>
</dbReference>
<dbReference type="Gene3D" id="6.10.340.10">
    <property type="match status" value="1"/>
</dbReference>
<dbReference type="SMART" id="SM00304">
    <property type="entry name" value="HAMP"/>
    <property type="match status" value="1"/>
</dbReference>
<protein>
    <recommendedName>
        <fullName evidence="21">Signal transduction histidine-protein kinase/phosphatase MprB</fullName>
        <ecNumber evidence="5">2.7.13.3</ecNumber>
    </recommendedName>
    <alternativeName>
        <fullName evidence="22">Mycobacterial persistence regulator B</fullName>
    </alternativeName>
</protein>
<dbReference type="InterPro" id="IPR005467">
    <property type="entry name" value="His_kinase_dom"/>
</dbReference>
<dbReference type="SUPFAM" id="SSF158472">
    <property type="entry name" value="HAMP domain-like"/>
    <property type="match status" value="1"/>
</dbReference>
<dbReference type="GO" id="GO:0004721">
    <property type="term" value="F:phosphoprotein phosphatase activity"/>
    <property type="evidence" value="ECO:0007669"/>
    <property type="project" value="UniProtKB-KW"/>
</dbReference>
<evidence type="ECO:0000256" key="11">
    <source>
        <dbReference type="ARBA" id="ARBA00022777"/>
    </source>
</evidence>
<dbReference type="FunFam" id="1.10.287.130:FF:000001">
    <property type="entry name" value="Two-component sensor histidine kinase"/>
    <property type="match status" value="1"/>
</dbReference>
<dbReference type="SUPFAM" id="SSF47384">
    <property type="entry name" value="Homodimeric domain of signal transducing histidine kinase"/>
    <property type="match status" value="1"/>
</dbReference>
<keyword evidence="17" id="KW-0902">Two-component regulatory system</keyword>
<dbReference type="Gene3D" id="1.10.287.130">
    <property type="match status" value="1"/>
</dbReference>
<keyword evidence="6" id="KW-1003">Cell membrane</keyword>
<comment type="subcellular location">
    <subcellularLocation>
        <location evidence="4">Cell membrane</location>
        <topology evidence="4">Multi-pass membrane protein</topology>
    </subcellularLocation>
</comment>
<dbReference type="InterPro" id="IPR003660">
    <property type="entry name" value="HAMP_dom"/>
</dbReference>
<evidence type="ECO:0000256" key="4">
    <source>
        <dbReference type="ARBA" id="ARBA00004651"/>
    </source>
</evidence>
<evidence type="ECO:0000259" key="25">
    <source>
        <dbReference type="PROSITE" id="PS50885"/>
    </source>
</evidence>
<evidence type="ECO:0000256" key="5">
    <source>
        <dbReference type="ARBA" id="ARBA00012438"/>
    </source>
</evidence>
<reference evidence="26 27" key="1">
    <citation type="submission" date="2018-09" db="EMBL/GenBank/DDBJ databases">
        <title>YIM PH 21725 draft genome.</title>
        <authorList>
            <person name="Miao C."/>
        </authorList>
    </citation>
    <scope>NUCLEOTIDE SEQUENCE [LARGE SCALE GENOMIC DNA]</scope>
    <source>
        <strain evidence="27">YIM PH21725</strain>
    </source>
</reference>
<dbReference type="Proteomes" id="UP000285112">
    <property type="component" value="Unassembled WGS sequence"/>
</dbReference>
<dbReference type="PROSITE" id="PS50109">
    <property type="entry name" value="HIS_KIN"/>
    <property type="match status" value="1"/>
</dbReference>
<dbReference type="SMART" id="SM00388">
    <property type="entry name" value="HisKA"/>
    <property type="match status" value="1"/>
</dbReference>
<dbReference type="AlphaFoldDB" id="A0A419HKG3"/>
<evidence type="ECO:0000256" key="17">
    <source>
        <dbReference type="ARBA" id="ARBA00023012"/>
    </source>
</evidence>
<evidence type="ECO:0000313" key="27">
    <source>
        <dbReference type="Proteomes" id="UP000285112"/>
    </source>
</evidence>
<keyword evidence="16 23" id="KW-1133">Transmembrane helix</keyword>
<dbReference type="EMBL" id="QZFV01000148">
    <property type="protein sequence ID" value="RJQ76353.1"/>
    <property type="molecule type" value="Genomic_DNA"/>
</dbReference>
<organism evidence="26 27">
    <name type="scientific">Amycolatopsis panacis</name>
    <dbReference type="NCBI Taxonomy" id="2340917"/>
    <lineage>
        <taxon>Bacteria</taxon>
        <taxon>Bacillati</taxon>
        <taxon>Actinomycetota</taxon>
        <taxon>Actinomycetes</taxon>
        <taxon>Pseudonocardiales</taxon>
        <taxon>Pseudonocardiaceae</taxon>
        <taxon>Amycolatopsis</taxon>
    </lineage>
</organism>
<evidence type="ECO:0000256" key="6">
    <source>
        <dbReference type="ARBA" id="ARBA00022475"/>
    </source>
</evidence>
<comment type="catalytic activity">
    <reaction evidence="1">
        <text>ATP + protein L-histidine = ADP + protein N-phospho-L-histidine.</text>
        <dbReference type="EC" id="2.7.13.3"/>
    </reaction>
</comment>
<keyword evidence="23" id="KW-0472">Membrane</keyword>
<evidence type="ECO:0000256" key="2">
    <source>
        <dbReference type="ARBA" id="ARBA00001936"/>
    </source>
</evidence>
<dbReference type="SMART" id="SM00387">
    <property type="entry name" value="HATPase_c"/>
    <property type="match status" value="1"/>
</dbReference>
<evidence type="ECO:0000256" key="12">
    <source>
        <dbReference type="ARBA" id="ARBA00022801"/>
    </source>
</evidence>
<gene>
    <name evidence="26" type="ORF">D5S19_30570</name>
</gene>
<feature type="transmembrane region" description="Helical" evidence="23">
    <location>
        <begin position="159"/>
        <end position="178"/>
    </location>
</feature>
<dbReference type="EC" id="2.7.13.3" evidence="5"/>
<dbReference type="InterPro" id="IPR004358">
    <property type="entry name" value="Sig_transdc_His_kin-like_C"/>
</dbReference>
<dbReference type="GO" id="GO:0000155">
    <property type="term" value="F:phosphorelay sensor kinase activity"/>
    <property type="evidence" value="ECO:0007669"/>
    <property type="project" value="InterPro"/>
</dbReference>
<name>A0A419HKG3_9PSEU</name>
<keyword evidence="20" id="KW-0464">Manganese</keyword>
<evidence type="ECO:0000256" key="21">
    <source>
        <dbReference type="ARBA" id="ARBA00040454"/>
    </source>
</evidence>
<keyword evidence="10" id="KW-0547">Nucleotide-binding</keyword>
<evidence type="ECO:0000256" key="20">
    <source>
        <dbReference type="ARBA" id="ARBA00023211"/>
    </source>
</evidence>
<comment type="cofactor">
    <cofactor evidence="3">
        <name>Mg(2+)</name>
        <dbReference type="ChEBI" id="CHEBI:18420"/>
    </cofactor>
</comment>
<dbReference type="InterPro" id="IPR003594">
    <property type="entry name" value="HATPase_dom"/>
</dbReference>
<dbReference type="InterPro" id="IPR036890">
    <property type="entry name" value="HATPase_C_sf"/>
</dbReference>
<dbReference type="Gene3D" id="3.30.565.10">
    <property type="entry name" value="Histidine kinase-like ATPase, C-terminal domain"/>
    <property type="match status" value="1"/>
</dbReference>
<dbReference type="CDD" id="cd00082">
    <property type="entry name" value="HisKA"/>
    <property type="match status" value="1"/>
</dbReference>
<dbReference type="PANTHER" id="PTHR44936:SF9">
    <property type="entry name" value="SENSOR PROTEIN CREC"/>
    <property type="match status" value="1"/>
</dbReference>
<evidence type="ECO:0000256" key="14">
    <source>
        <dbReference type="ARBA" id="ARBA00022842"/>
    </source>
</evidence>
<evidence type="ECO:0000256" key="3">
    <source>
        <dbReference type="ARBA" id="ARBA00001946"/>
    </source>
</evidence>
<dbReference type="Pfam" id="PF00672">
    <property type="entry name" value="HAMP"/>
    <property type="match status" value="1"/>
</dbReference>
<keyword evidence="12" id="KW-0378">Hydrolase</keyword>
<accession>A0A419HKG3</accession>
<dbReference type="PROSITE" id="PS50885">
    <property type="entry name" value="HAMP"/>
    <property type="match status" value="1"/>
</dbReference>
<dbReference type="CDD" id="cd00075">
    <property type="entry name" value="HATPase"/>
    <property type="match status" value="1"/>
</dbReference>
<evidence type="ECO:0000256" key="23">
    <source>
        <dbReference type="SAM" id="Phobius"/>
    </source>
</evidence>
<dbReference type="InterPro" id="IPR036097">
    <property type="entry name" value="HisK_dim/P_sf"/>
</dbReference>
<evidence type="ECO:0000313" key="26">
    <source>
        <dbReference type="EMBL" id="RJQ76353.1"/>
    </source>
</evidence>
<dbReference type="GO" id="GO:0005886">
    <property type="term" value="C:plasma membrane"/>
    <property type="evidence" value="ECO:0007669"/>
    <property type="project" value="UniProtKB-SubCell"/>
</dbReference>
<evidence type="ECO:0000256" key="7">
    <source>
        <dbReference type="ARBA" id="ARBA00022553"/>
    </source>
</evidence>
<evidence type="ECO:0000256" key="1">
    <source>
        <dbReference type="ARBA" id="ARBA00000085"/>
    </source>
</evidence>
<evidence type="ECO:0000256" key="22">
    <source>
        <dbReference type="ARBA" id="ARBA00041776"/>
    </source>
</evidence>
<keyword evidence="8" id="KW-0808">Transferase</keyword>
<evidence type="ECO:0000256" key="8">
    <source>
        <dbReference type="ARBA" id="ARBA00022679"/>
    </source>
</evidence>
<evidence type="ECO:0000256" key="19">
    <source>
        <dbReference type="ARBA" id="ARBA00023026"/>
    </source>
</evidence>
<dbReference type="CDD" id="cd06225">
    <property type="entry name" value="HAMP"/>
    <property type="match status" value="1"/>
</dbReference>
<dbReference type="InterPro" id="IPR050980">
    <property type="entry name" value="2C_sensor_his_kinase"/>
</dbReference>
<comment type="cofactor">
    <cofactor evidence="2">
        <name>Mn(2+)</name>
        <dbReference type="ChEBI" id="CHEBI:29035"/>
    </cofactor>
</comment>
<keyword evidence="18" id="KW-0346">Stress response</keyword>
<evidence type="ECO:0000256" key="10">
    <source>
        <dbReference type="ARBA" id="ARBA00022741"/>
    </source>
</evidence>
<dbReference type="Pfam" id="PF02518">
    <property type="entry name" value="HATPase_c"/>
    <property type="match status" value="1"/>
</dbReference>
<dbReference type="SUPFAM" id="SSF55874">
    <property type="entry name" value="ATPase domain of HSP90 chaperone/DNA topoisomerase II/histidine kinase"/>
    <property type="match status" value="1"/>
</dbReference>
<evidence type="ECO:0000256" key="9">
    <source>
        <dbReference type="ARBA" id="ARBA00022692"/>
    </source>
</evidence>
<keyword evidence="7" id="KW-0597">Phosphoprotein</keyword>
<dbReference type="PANTHER" id="PTHR44936">
    <property type="entry name" value="SENSOR PROTEIN CREC"/>
    <property type="match status" value="1"/>
</dbReference>
<comment type="caution">
    <text evidence="26">The sequence shown here is derived from an EMBL/GenBank/DDBJ whole genome shotgun (WGS) entry which is preliminary data.</text>
</comment>
<keyword evidence="15" id="KW-0904">Protein phosphatase</keyword>
<dbReference type="GO" id="GO:0005524">
    <property type="term" value="F:ATP binding"/>
    <property type="evidence" value="ECO:0007669"/>
    <property type="project" value="UniProtKB-KW"/>
</dbReference>
<sequence>MAFAAGALQKNEVIGGFTFAAESTFGSVFGQVWPLLKSPDEQQRAFADAVSAKTEEWALFTRGPNGSSRMLNYASTNSYRHPQPSPTRVGDRSGVVATVADQVLVHTADPADFRTATTLDPETGRKLLVVAGNYGNYWMVQFFDLSPVEVGLANQPRQLVYIALGVGVLGVAAALLAARYIQRPVRRVASAARQLGDGAFDVRVPVRGRDELADLAGSFNTMAQRVSESITELRAKDQQQQRFVADVAHDLRTPLASIVATVDNLASTDPELRGRASELLATQSRRLAKLVEDLMEISRFDAGSTDFRPEPIELPALVEDAIEVSAPGSAVRCTATGDATVLADPRRVHTIVCNLLVNAARYGAAPIEVALEGRAEEVVVRVSDAGPGIAEDLLPILFDRFVRGDHSRQTEGSGLGLSIARENALIHGGTLTAHNDGGAVFTLTLPRRTEDASA</sequence>
<proteinExistence type="predicted"/>
<feature type="domain" description="HAMP" evidence="25">
    <location>
        <begin position="179"/>
        <end position="231"/>
    </location>
</feature>
<evidence type="ECO:0000256" key="18">
    <source>
        <dbReference type="ARBA" id="ARBA00023016"/>
    </source>
</evidence>
<evidence type="ECO:0000259" key="24">
    <source>
        <dbReference type="PROSITE" id="PS50109"/>
    </source>
</evidence>
<keyword evidence="19" id="KW-0843">Virulence</keyword>
<keyword evidence="14" id="KW-0460">Magnesium</keyword>
<keyword evidence="9 23" id="KW-0812">Transmembrane</keyword>
<evidence type="ECO:0000256" key="13">
    <source>
        <dbReference type="ARBA" id="ARBA00022840"/>
    </source>
</evidence>